<feature type="region of interest" description="Disordered" evidence="1">
    <location>
        <begin position="34"/>
        <end position="61"/>
    </location>
</feature>
<reference evidence="2 3" key="1">
    <citation type="submission" date="2014-12" db="EMBL/GenBank/DDBJ databases">
        <title>Genome assembly of Enhygromyxa salina DSM 15201.</title>
        <authorList>
            <person name="Sharma G."/>
            <person name="Subramanian S."/>
        </authorList>
    </citation>
    <scope>NUCLEOTIDE SEQUENCE [LARGE SCALE GENOMIC DNA]</scope>
    <source>
        <strain evidence="2 3">DSM 15201</strain>
    </source>
</reference>
<sequence length="61" mass="6660">MTSDALLGHHRRPDLLFEEVLVGDALLRWLGRAARKADAPEDEDEGPDGSKVTLSIPGHDL</sequence>
<dbReference type="EMBL" id="JMCC02000020">
    <property type="protein sequence ID" value="KIG17814.1"/>
    <property type="molecule type" value="Genomic_DNA"/>
</dbReference>
<evidence type="ECO:0000313" key="2">
    <source>
        <dbReference type="EMBL" id="KIG17814.1"/>
    </source>
</evidence>
<organism evidence="2 3">
    <name type="scientific">Enhygromyxa salina</name>
    <dbReference type="NCBI Taxonomy" id="215803"/>
    <lineage>
        <taxon>Bacteria</taxon>
        <taxon>Pseudomonadati</taxon>
        <taxon>Myxococcota</taxon>
        <taxon>Polyangia</taxon>
        <taxon>Nannocystales</taxon>
        <taxon>Nannocystaceae</taxon>
        <taxon>Enhygromyxa</taxon>
    </lineage>
</organism>
<dbReference type="AlphaFoldDB" id="A0A0C1ZK17"/>
<evidence type="ECO:0000313" key="3">
    <source>
        <dbReference type="Proteomes" id="UP000031599"/>
    </source>
</evidence>
<comment type="caution">
    <text evidence="2">The sequence shown here is derived from an EMBL/GenBank/DDBJ whole genome shotgun (WGS) entry which is preliminary data.</text>
</comment>
<evidence type="ECO:0000256" key="1">
    <source>
        <dbReference type="SAM" id="MobiDB-lite"/>
    </source>
</evidence>
<accession>A0A0C1ZK17</accession>
<protein>
    <submittedName>
        <fullName evidence="2">Uncharacterized protein</fullName>
    </submittedName>
</protein>
<proteinExistence type="predicted"/>
<name>A0A0C1ZK17_9BACT</name>
<dbReference type="Proteomes" id="UP000031599">
    <property type="component" value="Unassembled WGS sequence"/>
</dbReference>
<gene>
    <name evidence="2" type="ORF">DB30_02847</name>
</gene>